<comment type="function">
    <text evidence="13 14">F(1)F(0) ATP synthase produces ATP from ADP in the presence of a proton or sodium gradient. F-type ATPases consist of two structural domains, F(1) containing the extramembraneous catalytic core and F(0) containing the membrane proton channel, linked together by a central stalk and a peripheral stalk. During catalysis, ATP synthesis in the catalytic domain of F(1) is coupled via a rotary mechanism of the central stalk subunits to proton translocation.</text>
</comment>
<keyword evidence="8 14" id="KW-1133">Transmembrane helix</keyword>
<feature type="transmembrane region" description="Helical" evidence="14">
    <location>
        <begin position="12"/>
        <end position="34"/>
    </location>
</feature>
<dbReference type="FunFam" id="1.20.20.10:FF:000002">
    <property type="entry name" value="ATP synthase subunit c"/>
    <property type="match status" value="1"/>
</dbReference>
<evidence type="ECO:0000256" key="14">
    <source>
        <dbReference type="HAMAP-Rule" id="MF_01396"/>
    </source>
</evidence>
<dbReference type="InterPro" id="IPR005953">
    <property type="entry name" value="ATP_synth_csu_bac/chlpt"/>
</dbReference>
<dbReference type="Gene3D" id="1.20.20.10">
    <property type="entry name" value="F1F0 ATP synthase subunit C"/>
    <property type="match status" value="1"/>
</dbReference>
<comment type="subcellular location">
    <subcellularLocation>
        <location evidence="1 14">Cell membrane</location>
        <topology evidence="1 14">Multi-pass membrane protein</topology>
    </subcellularLocation>
</comment>
<comment type="similarity">
    <text evidence="2 14">Belongs to the ATPase C chain family.</text>
</comment>
<protein>
    <recommendedName>
        <fullName evidence="14">ATP synthase subunit c</fullName>
    </recommendedName>
    <alternativeName>
        <fullName evidence="14">ATP synthase F(0) sector subunit c</fullName>
    </alternativeName>
    <alternativeName>
        <fullName evidence="14">F-type ATPase subunit c</fullName>
        <shortName evidence="14">F-ATPase subunit c</shortName>
    </alternativeName>
    <alternativeName>
        <fullName evidence="14">Lipid-binding protein</fullName>
    </alternativeName>
</protein>
<evidence type="ECO:0000256" key="12">
    <source>
        <dbReference type="ARBA" id="ARBA00023310"/>
    </source>
</evidence>
<evidence type="ECO:0000256" key="3">
    <source>
        <dbReference type="ARBA" id="ARBA00022448"/>
    </source>
</evidence>
<keyword evidence="9 14" id="KW-0406">Ion transport</keyword>
<dbReference type="HAMAP" id="MF_01396">
    <property type="entry name" value="ATP_synth_c_bact"/>
    <property type="match status" value="1"/>
</dbReference>
<dbReference type="InterPro" id="IPR038662">
    <property type="entry name" value="ATP_synth_F0_csu_sf"/>
</dbReference>
<dbReference type="GO" id="GO:0045259">
    <property type="term" value="C:proton-transporting ATP synthase complex"/>
    <property type="evidence" value="ECO:0007669"/>
    <property type="project" value="UniProtKB-KW"/>
</dbReference>
<proteinExistence type="inferred from homology"/>
<comment type="function">
    <text evidence="14">Key component of the F(0) channel; it plays a direct role in translocation across the membrane. A homomeric c-ring of between 10-14 subunits forms the central stalk rotor element with the F(1) delta and epsilon subunits.</text>
</comment>
<dbReference type="KEGG" id="ppet:C9I82_279"/>
<dbReference type="GO" id="GO:0046933">
    <property type="term" value="F:proton-transporting ATP synthase activity, rotational mechanism"/>
    <property type="evidence" value="ECO:0007669"/>
    <property type="project" value="UniProtKB-UniRule"/>
</dbReference>
<keyword evidence="4 14" id="KW-1003">Cell membrane</keyword>
<dbReference type="Pfam" id="PF00137">
    <property type="entry name" value="ATP-synt_C"/>
    <property type="match status" value="1"/>
</dbReference>
<keyword evidence="12 14" id="KW-0066">ATP synthesis</keyword>
<dbReference type="NCBIfam" id="NF005363">
    <property type="entry name" value="PRK06876.1"/>
    <property type="match status" value="1"/>
</dbReference>
<dbReference type="InterPro" id="IPR020537">
    <property type="entry name" value="ATP_synth_F0_csu_DDCD_BS"/>
</dbReference>
<evidence type="ECO:0000256" key="5">
    <source>
        <dbReference type="ARBA" id="ARBA00022547"/>
    </source>
</evidence>
<feature type="transmembrane region" description="Helical" evidence="14">
    <location>
        <begin position="54"/>
        <end position="78"/>
    </location>
</feature>
<dbReference type="GO" id="GO:0008289">
    <property type="term" value="F:lipid binding"/>
    <property type="evidence" value="ECO:0007669"/>
    <property type="project" value="UniProtKB-KW"/>
</dbReference>
<keyword evidence="6 14" id="KW-0812">Transmembrane</keyword>
<feature type="site" description="Reversibly protonated during proton transport" evidence="14">
    <location>
        <position position="63"/>
    </location>
</feature>
<feature type="domain" description="V-ATPase proteolipid subunit C-like" evidence="15">
    <location>
        <begin position="13"/>
        <end position="76"/>
    </location>
</feature>
<dbReference type="InterPro" id="IPR002379">
    <property type="entry name" value="ATPase_proteolipid_c-like_dom"/>
</dbReference>
<keyword evidence="5 14" id="KW-0138">CF(0)</keyword>
<keyword evidence="7 14" id="KW-0375">Hydrogen ion transport</keyword>
<evidence type="ECO:0000313" key="16">
    <source>
        <dbReference type="EMBL" id="AXN02245.1"/>
    </source>
</evidence>
<dbReference type="CDD" id="cd18185">
    <property type="entry name" value="ATP-synt_Fo_c_ATPE"/>
    <property type="match status" value="1"/>
</dbReference>
<dbReference type="InterPro" id="IPR035921">
    <property type="entry name" value="F/V-ATP_Csub_sf"/>
</dbReference>
<sequence length="82" mass="8880">MRINMENLTIHYISAAIIIGFASISAAIGIAILGNKFLEGSARQPDLVPLLRNQFFIIMGLIDAIPMISVGLSLYLIFSASK</sequence>
<evidence type="ECO:0000256" key="7">
    <source>
        <dbReference type="ARBA" id="ARBA00022781"/>
    </source>
</evidence>
<dbReference type="InterPro" id="IPR000454">
    <property type="entry name" value="ATP_synth_F0_csu"/>
</dbReference>
<evidence type="ECO:0000256" key="8">
    <source>
        <dbReference type="ARBA" id="ARBA00022989"/>
    </source>
</evidence>
<name>A0A346DZU0_9ENTR</name>
<evidence type="ECO:0000256" key="11">
    <source>
        <dbReference type="ARBA" id="ARBA00023136"/>
    </source>
</evidence>
<evidence type="ECO:0000313" key="17">
    <source>
        <dbReference type="Proteomes" id="UP000256856"/>
    </source>
</evidence>
<evidence type="ECO:0000256" key="6">
    <source>
        <dbReference type="ARBA" id="ARBA00022692"/>
    </source>
</evidence>
<gene>
    <name evidence="14" type="primary">atpE</name>
    <name evidence="16" type="ORF">C9I82_279</name>
</gene>
<evidence type="ECO:0000256" key="13">
    <source>
        <dbReference type="ARBA" id="ARBA00025198"/>
    </source>
</evidence>
<dbReference type="SUPFAM" id="SSF81333">
    <property type="entry name" value="F1F0 ATP synthase subunit C"/>
    <property type="match status" value="1"/>
</dbReference>
<organism evidence="16 17">
    <name type="scientific">Candidatus Purcelliella pentastirinorum</name>
    <dbReference type="NCBI Taxonomy" id="472834"/>
    <lineage>
        <taxon>Bacteria</taxon>
        <taxon>Pseudomonadati</taxon>
        <taxon>Pseudomonadota</taxon>
        <taxon>Gammaproteobacteria</taxon>
        <taxon>Enterobacterales</taxon>
        <taxon>Enterobacteriaceae</taxon>
        <taxon>Candidatus Purcelliella</taxon>
    </lineage>
</organism>
<keyword evidence="3 14" id="KW-0813">Transport</keyword>
<evidence type="ECO:0000256" key="2">
    <source>
        <dbReference type="ARBA" id="ARBA00006704"/>
    </source>
</evidence>
<evidence type="ECO:0000256" key="9">
    <source>
        <dbReference type="ARBA" id="ARBA00023065"/>
    </source>
</evidence>
<keyword evidence="17" id="KW-1185">Reference proteome</keyword>
<dbReference type="GO" id="GO:0033177">
    <property type="term" value="C:proton-transporting two-sector ATPase complex, proton-transporting domain"/>
    <property type="evidence" value="ECO:0007669"/>
    <property type="project" value="InterPro"/>
</dbReference>
<evidence type="ECO:0000256" key="10">
    <source>
        <dbReference type="ARBA" id="ARBA00023121"/>
    </source>
</evidence>
<dbReference type="AlphaFoldDB" id="A0A346DZU0"/>
<evidence type="ECO:0000256" key="1">
    <source>
        <dbReference type="ARBA" id="ARBA00004651"/>
    </source>
</evidence>
<dbReference type="Proteomes" id="UP000256856">
    <property type="component" value="Chromosome"/>
</dbReference>
<evidence type="ECO:0000256" key="4">
    <source>
        <dbReference type="ARBA" id="ARBA00022475"/>
    </source>
</evidence>
<dbReference type="GO" id="GO:0005886">
    <property type="term" value="C:plasma membrane"/>
    <property type="evidence" value="ECO:0007669"/>
    <property type="project" value="UniProtKB-SubCell"/>
</dbReference>
<dbReference type="PROSITE" id="PS00605">
    <property type="entry name" value="ATPASE_C"/>
    <property type="match status" value="1"/>
</dbReference>
<evidence type="ECO:0000259" key="15">
    <source>
        <dbReference type="Pfam" id="PF00137"/>
    </source>
</evidence>
<keyword evidence="10 14" id="KW-0446">Lipid-binding</keyword>
<dbReference type="EMBL" id="CP028374">
    <property type="protein sequence ID" value="AXN02245.1"/>
    <property type="molecule type" value="Genomic_DNA"/>
</dbReference>
<dbReference type="NCBIfam" id="TIGR01260">
    <property type="entry name" value="ATP_synt_c"/>
    <property type="match status" value="1"/>
</dbReference>
<accession>A0A346DZU0</accession>
<reference evidence="16 17" key="1">
    <citation type="submission" date="2018-03" db="EMBL/GenBank/DDBJ databases">
        <title>A parallel universe: an anciently diverged bacterial symbiosis in a Hawaiian planthopper (Hemiptera: Cixiidae) reveals rearranged nutritional responsibilities.</title>
        <authorList>
            <person name="Bennett G."/>
            <person name="Mao M."/>
        </authorList>
    </citation>
    <scope>NUCLEOTIDE SEQUENCE [LARGE SCALE GENOMIC DNA]</scope>
    <source>
        <strain evidence="16 17">OLIH</strain>
    </source>
</reference>
<keyword evidence="11 14" id="KW-0472">Membrane</keyword>